<dbReference type="PANTHER" id="PTHR37369">
    <property type="entry name" value="TRANSMEMBRANE PROTEIN 270"/>
    <property type="match status" value="1"/>
</dbReference>
<dbReference type="InParanoid" id="A0A2Y9T3B0"/>
<dbReference type="STRING" id="9755.ENSPCTP00005010059"/>
<feature type="region of interest" description="Disordered" evidence="1">
    <location>
        <begin position="251"/>
        <end position="287"/>
    </location>
</feature>
<organism evidence="2 3">
    <name type="scientific">Physeter macrocephalus</name>
    <name type="common">Sperm whale</name>
    <name type="synonym">Physeter catodon</name>
    <dbReference type="NCBI Taxonomy" id="9755"/>
    <lineage>
        <taxon>Eukaryota</taxon>
        <taxon>Metazoa</taxon>
        <taxon>Chordata</taxon>
        <taxon>Craniata</taxon>
        <taxon>Vertebrata</taxon>
        <taxon>Euteleostomi</taxon>
        <taxon>Mammalia</taxon>
        <taxon>Eutheria</taxon>
        <taxon>Laurasiatheria</taxon>
        <taxon>Artiodactyla</taxon>
        <taxon>Whippomorpha</taxon>
        <taxon>Cetacea</taxon>
        <taxon>Odontoceti</taxon>
        <taxon>Physeteridae</taxon>
        <taxon>Physeter</taxon>
    </lineage>
</organism>
<dbReference type="FunCoup" id="A0A2Y9T3B0">
    <property type="interactions" value="6"/>
</dbReference>
<keyword evidence="3" id="KW-0472">Membrane</keyword>
<name>A0A2Y9T3B0_PHYMC</name>
<evidence type="ECO:0000313" key="2">
    <source>
        <dbReference type="Proteomes" id="UP000248484"/>
    </source>
</evidence>
<proteinExistence type="predicted"/>
<reference evidence="3" key="1">
    <citation type="submission" date="2025-08" db="UniProtKB">
        <authorList>
            <consortium name="RefSeq"/>
        </authorList>
    </citation>
    <scope>IDENTIFICATION</scope>
    <source>
        <tissue evidence="3">Muscle</tissue>
    </source>
</reference>
<protein>
    <submittedName>
        <fullName evidence="3">Transmembrane protein 270</fullName>
    </submittedName>
</protein>
<evidence type="ECO:0000313" key="3">
    <source>
        <dbReference type="RefSeq" id="XP_023983310.2"/>
    </source>
</evidence>
<dbReference type="CTD" id="135886"/>
<dbReference type="AlphaFoldDB" id="A0A2Y9T3B0"/>
<dbReference type="RefSeq" id="XP_023983310.2">
    <property type="nucleotide sequence ID" value="XM_024127542.2"/>
</dbReference>
<dbReference type="Pfam" id="PF15164">
    <property type="entry name" value="WBS28"/>
    <property type="match status" value="1"/>
</dbReference>
<accession>A0A2Y9T3B0</accession>
<dbReference type="Proteomes" id="UP000248484">
    <property type="component" value="Chromosome 14"/>
</dbReference>
<dbReference type="PANTHER" id="PTHR37369:SF1">
    <property type="entry name" value="TRANSMEMBRANE PROTEIN 270"/>
    <property type="match status" value="1"/>
</dbReference>
<feature type="compositionally biased region" description="Low complexity" evidence="1">
    <location>
        <begin position="258"/>
        <end position="278"/>
    </location>
</feature>
<sequence>MVTWPPPCSICEVTLPLPPGGGVGGTDMEAVPPVRSSLLGTLPVVVKLSALLAQSRAHLCSFLPLKTTLFNHWLSGLTQEAQGSHPPAKISACPAGRVLQAGLTLIEVPVWLVRRAPRLVWAGVRGCARASGLAPKRLGAWEQLSLSAATWTDLLLSCLRSLAAGLLLQLTWGLCQKAHCCSLGRLPRKALLENRVVLGTLALLKCLHWGVESMAALTSWHLAYLVTWTTCLASLLLQAAFEHTTQLAQAREAEPQKASGLLSESPLPEAPAPEAGPVLPEPGAPVE</sequence>
<dbReference type="GeneID" id="102985850"/>
<evidence type="ECO:0000256" key="1">
    <source>
        <dbReference type="SAM" id="MobiDB-lite"/>
    </source>
</evidence>
<dbReference type="InterPro" id="IPR029166">
    <property type="entry name" value="WBS28"/>
</dbReference>
<keyword evidence="2" id="KW-1185">Reference proteome</keyword>
<dbReference type="OrthoDB" id="9837709at2759"/>
<dbReference type="KEGG" id="pcad:102985850"/>
<gene>
    <name evidence="3" type="primary">TMEM270</name>
</gene>
<keyword evidence="3" id="KW-0812">Transmembrane</keyword>